<gene>
    <name evidence="1" type="ORF">Goarm_019968</name>
</gene>
<keyword evidence="2" id="KW-1185">Reference proteome</keyword>
<proteinExistence type="predicted"/>
<organism evidence="1 2">
    <name type="scientific">Gossypium armourianum</name>
    <dbReference type="NCBI Taxonomy" id="34283"/>
    <lineage>
        <taxon>Eukaryota</taxon>
        <taxon>Viridiplantae</taxon>
        <taxon>Streptophyta</taxon>
        <taxon>Embryophyta</taxon>
        <taxon>Tracheophyta</taxon>
        <taxon>Spermatophyta</taxon>
        <taxon>Magnoliopsida</taxon>
        <taxon>eudicotyledons</taxon>
        <taxon>Gunneridae</taxon>
        <taxon>Pentapetalae</taxon>
        <taxon>rosids</taxon>
        <taxon>malvids</taxon>
        <taxon>Malvales</taxon>
        <taxon>Malvaceae</taxon>
        <taxon>Malvoideae</taxon>
        <taxon>Gossypium</taxon>
    </lineage>
</organism>
<reference evidence="1 2" key="1">
    <citation type="journal article" date="2019" name="Genome Biol. Evol.">
        <title>Insights into the evolution of the New World diploid cottons (Gossypium, subgenus Houzingenia) based on genome sequencing.</title>
        <authorList>
            <person name="Grover C.E."/>
            <person name="Arick M.A. 2nd"/>
            <person name="Thrash A."/>
            <person name="Conover J.L."/>
            <person name="Sanders W.S."/>
            <person name="Peterson D.G."/>
            <person name="Frelichowski J.E."/>
            <person name="Scheffler J.A."/>
            <person name="Scheffler B.E."/>
            <person name="Wendel J.F."/>
        </authorList>
    </citation>
    <scope>NUCLEOTIDE SEQUENCE [LARGE SCALE GENOMIC DNA]</scope>
    <source>
        <strain evidence="1">6</strain>
        <tissue evidence="1">Leaf</tissue>
    </source>
</reference>
<name>A0A7J9IM90_9ROSI</name>
<evidence type="ECO:0000313" key="1">
    <source>
        <dbReference type="EMBL" id="MBA0823221.1"/>
    </source>
</evidence>
<protein>
    <submittedName>
        <fullName evidence="1">Uncharacterized protein</fullName>
    </submittedName>
</protein>
<accession>A0A7J9IM90</accession>
<dbReference type="EMBL" id="JABFAE010000002">
    <property type="protein sequence ID" value="MBA0823221.1"/>
    <property type="molecule type" value="Genomic_DNA"/>
</dbReference>
<dbReference type="Proteomes" id="UP000593575">
    <property type="component" value="Unassembled WGS sequence"/>
</dbReference>
<dbReference type="AlphaFoldDB" id="A0A7J9IM90"/>
<evidence type="ECO:0000313" key="2">
    <source>
        <dbReference type="Proteomes" id="UP000593575"/>
    </source>
</evidence>
<feature type="non-terminal residue" evidence="1">
    <location>
        <position position="107"/>
    </location>
</feature>
<sequence length="107" mass="12329">MRVPLLVRKFRTEWWDKFNNDKYDSKYLNDFLNKNPLLCKSATSDQTTVKIFQAKSIANAMLAQAKTKKEYKKLKAEMLNSLDSDSKDEKSLTSSIKTLDLVDDTTA</sequence>
<comment type="caution">
    <text evidence="1">The sequence shown here is derived from an EMBL/GenBank/DDBJ whole genome shotgun (WGS) entry which is preliminary data.</text>
</comment>